<evidence type="ECO:0000256" key="1">
    <source>
        <dbReference type="SAM" id="MobiDB-lite"/>
    </source>
</evidence>
<dbReference type="EMBL" id="JBCGCU010000003">
    <property type="protein sequence ID" value="MEM0514663.1"/>
    <property type="molecule type" value="Genomic_DNA"/>
</dbReference>
<keyword evidence="2" id="KW-1133">Transmembrane helix</keyword>
<gene>
    <name evidence="3" type="ORF">WCN91_04300</name>
</gene>
<dbReference type="RefSeq" id="WP_342676644.1">
    <property type="nucleotide sequence ID" value="NZ_JBCGCU010000003.1"/>
</dbReference>
<name>A0ABU9MUK9_9GAMM</name>
<evidence type="ECO:0000313" key="4">
    <source>
        <dbReference type="Proteomes" id="UP001447008"/>
    </source>
</evidence>
<dbReference type="Proteomes" id="UP001447008">
    <property type="component" value="Unassembled WGS sequence"/>
</dbReference>
<evidence type="ECO:0000313" key="3">
    <source>
        <dbReference type="EMBL" id="MEM0514663.1"/>
    </source>
</evidence>
<feature type="region of interest" description="Disordered" evidence="1">
    <location>
        <begin position="39"/>
        <end position="109"/>
    </location>
</feature>
<keyword evidence="2" id="KW-0472">Membrane</keyword>
<keyword evidence="2" id="KW-0812">Transmembrane</keyword>
<accession>A0ABU9MUK9</accession>
<reference evidence="3 4" key="1">
    <citation type="submission" date="2024-03" db="EMBL/GenBank/DDBJ databases">
        <title>Pseudoalteromonas qingdaonensis sp. nov., isolated from the intestines of marine benthic organisms.</title>
        <authorList>
            <person name="Lin X."/>
            <person name="Fang S."/>
            <person name="Hu X."/>
        </authorList>
    </citation>
    <scope>NUCLEOTIDE SEQUENCE [LARGE SCALE GENOMIC DNA]</scope>
    <source>
        <strain evidence="3 4">YIC-827</strain>
    </source>
</reference>
<proteinExistence type="predicted"/>
<dbReference type="InterPro" id="IPR021382">
    <property type="entry name" value="DUF3014"/>
</dbReference>
<feature type="transmembrane region" description="Helical" evidence="2">
    <location>
        <begin position="18"/>
        <end position="36"/>
    </location>
</feature>
<comment type="caution">
    <text evidence="3">The sequence shown here is derived from an EMBL/GenBank/DDBJ whole genome shotgun (WGS) entry which is preliminary data.</text>
</comment>
<organism evidence="3 4">
    <name type="scientific">Pseudoalteromonas qingdaonensis</name>
    <dbReference type="NCBI Taxonomy" id="3131913"/>
    <lineage>
        <taxon>Bacteria</taxon>
        <taxon>Pseudomonadati</taxon>
        <taxon>Pseudomonadota</taxon>
        <taxon>Gammaproteobacteria</taxon>
        <taxon>Alteromonadales</taxon>
        <taxon>Pseudoalteromonadaceae</taxon>
        <taxon>Pseudoalteromonas</taxon>
    </lineage>
</organism>
<keyword evidence="4" id="KW-1185">Reference proteome</keyword>
<protein>
    <submittedName>
        <fullName evidence="3">DUF3014 domain-containing protein</fullName>
    </submittedName>
</protein>
<evidence type="ECO:0000256" key="2">
    <source>
        <dbReference type="SAM" id="Phobius"/>
    </source>
</evidence>
<dbReference type="Pfam" id="PF11219">
    <property type="entry name" value="DUF3014"/>
    <property type="match status" value="1"/>
</dbReference>
<sequence length="283" mass="31439">MKEQPPEQDTKTPNRNTLLFAAIVVVVLVIVVVIALSKQQEPAPEPTPVAEPKEVVIEPPEPELDTSAELEPQPTPEPVQPEPELEPVVEEPPLPSLDDSDTEVSERVEQSLAASSAELLVNDDLIRRTVVFVNNLAVGRVASNHSPVTKLQQPFTVAEGEVLTMDPQSFKRYDPYVAILTALDSEQLLGLYQRFEPLFAEAYGEIGEPGTSFEQRLVQAIDLLLATPEMTTQVPLLRDSVTYKYAYSEWESLPPAQKQLLRMGPENVAKVKEVLRELQTKLE</sequence>